<dbReference type="GeneID" id="90071053"/>
<feature type="compositionally biased region" description="Acidic residues" evidence="4">
    <location>
        <begin position="342"/>
        <end position="387"/>
    </location>
</feature>
<dbReference type="InterPro" id="IPR008422">
    <property type="entry name" value="KN_HD"/>
</dbReference>
<evidence type="ECO:0000313" key="6">
    <source>
        <dbReference type="EMBL" id="GMM33074.1"/>
    </source>
</evidence>
<name>A0AAV5QFG1_9ASCO</name>
<dbReference type="RefSeq" id="XP_064850074.1">
    <property type="nucleotide sequence ID" value="XM_064994002.1"/>
</dbReference>
<feature type="domain" description="KN homeodomain" evidence="5">
    <location>
        <begin position="461"/>
        <end position="500"/>
    </location>
</feature>
<dbReference type="Gene3D" id="1.10.10.60">
    <property type="entry name" value="Homeodomain-like"/>
    <property type="match status" value="1"/>
</dbReference>
<dbReference type="EMBL" id="BTFZ01000001">
    <property type="protein sequence ID" value="GMM33074.1"/>
    <property type="molecule type" value="Genomic_DNA"/>
</dbReference>
<keyword evidence="2" id="KW-0371">Homeobox</keyword>
<evidence type="ECO:0000256" key="2">
    <source>
        <dbReference type="ARBA" id="ARBA00023155"/>
    </source>
</evidence>
<dbReference type="AlphaFoldDB" id="A0AAV5QFG1"/>
<dbReference type="InterPro" id="IPR009057">
    <property type="entry name" value="Homeodomain-like_sf"/>
</dbReference>
<feature type="compositionally biased region" description="Basic and acidic residues" evidence="4">
    <location>
        <begin position="388"/>
        <end position="404"/>
    </location>
</feature>
<feature type="compositionally biased region" description="Basic and acidic residues" evidence="4">
    <location>
        <begin position="323"/>
        <end position="341"/>
    </location>
</feature>
<accession>A0AAV5QFG1</accession>
<evidence type="ECO:0000256" key="1">
    <source>
        <dbReference type="ARBA" id="ARBA00023125"/>
    </source>
</evidence>
<evidence type="ECO:0000256" key="3">
    <source>
        <dbReference type="ARBA" id="ARBA00023242"/>
    </source>
</evidence>
<keyword evidence="3" id="KW-0539">Nucleus</keyword>
<evidence type="ECO:0000256" key="4">
    <source>
        <dbReference type="SAM" id="MobiDB-lite"/>
    </source>
</evidence>
<dbReference type="InterPro" id="IPR001356">
    <property type="entry name" value="HD"/>
</dbReference>
<reference evidence="6 7" key="1">
    <citation type="journal article" date="2023" name="Elife">
        <title>Identification of key yeast species and microbe-microbe interactions impacting larval growth of Drosophila in the wild.</title>
        <authorList>
            <person name="Mure A."/>
            <person name="Sugiura Y."/>
            <person name="Maeda R."/>
            <person name="Honda K."/>
            <person name="Sakurai N."/>
            <person name="Takahashi Y."/>
            <person name="Watada M."/>
            <person name="Katoh T."/>
            <person name="Gotoh A."/>
            <person name="Gotoh Y."/>
            <person name="Taniguchi I."/>
            <person name="Nakamura K."/>
            <person name="Hayashi T."/>
            <person name="Katayama T."/>
            <person name="Uemura T."/>
            <person name="Hattori Y."/>
        </authorList>
    </citation>
    <scope>NUCLEOTIDE SEQUENCE [LARGE SCALE GENOMIC DNA]</scope>
    <source>
        <strain evidence="6 7">SC-9</strain>
    </source>
</reference>
<dbReference type="GO" id="GO:0003677">
    <property type="term" value="F:DNA binding"/>
    <property type="evidence" value="ECO:0007669"/>
    <property type="project" value="UniProtKB-KW"/>
</dbReference>
<keyword evidence="1" id="KW-0238">DNA-binding</keyword>
<dbReference type="Proteomes" id="UP001360560">
    <property type="component" value="Unassembled WGS sequence"/>
</dbReference>
<sequence length="514" mass="59770">MPVTRKQKERFQSQYPHLPPVRDRMPPFAIHGEITGLTNVFLLPKCTQCHSTILINGFPAPSIGEKALVENFFNNRYQHEYDDELDLQEKHKEFCRYVNDNFIQPTEITYPSVVVDHSLQVGFECPLNGSQICDSNHFAWDLCFELTAVNSLTGEAKDYTISSKAFDKEFAKLNPEKFFLAKFFAPWVSNKSTYFMELLYRQQLKRHQFEFFFYFSRKRRSLDENGVPTRPIKAVENGPCPFIPKMTMSRGGGRDRYLMSHALGLMQADNRINWSGNADGGGYTQPLSLGWYDDFHQEAPEEQGHMKQQNWWNEDEEAEGVDNEVRDKGNLSNVVKEKKENDDDDDDEEEEEEEEDDDDDGDDEDEEEDNKDDGEDEVEDDDEDDDKSLDNVRRSEIDKSSRDYESDDSSSSDSSNHSGSSFSNLDSDSEFERKYGFPLTNFLPEHSAKHPTAVHLVLLKWLYLHLDHPFPNRFELSNLKDITGLSTDQVYRYFKRHRKRTVPRMKALKRKLGL</sequence>
<dbReference type="GO" id="GO:0006355">
    <property type="term" value="P:regulation of DNA-templated transcription"/>
    <property type="evidence" value="ECO:0007669"/>
    <property type="project" value="InterPro"/>
</dbReference>
<dbReference type="CDD" id="cd00086">
    <property type="entry name" value="homeodomain"/>
    <property type="match status" value="1"/>
</dbReference>
<comment type="caution">
    <text evidence="6">The sequence shown here is derived from an EMBL/GenBank/DDBJ whole genome shotgun (WGS) entry which is preliminary data.</text>
</comment>
<dbReference type="SUPFAM" id="SSF46689">
    <property type="entry name" value="Homeodomain-like"/>
    <property type="match status" value="1"/>
</dbReference>
<feature type="region of interest" description="Disordered" evidence="4">
    <location>
        <begin position="317"/>
        <end position="428"/>
    </location>
</feature>
<feature type="compositionally biased region" description="Low complexity" evidence="4">
    <location>
        <begin position="411"/>
        <end position="426"/>
    </location>
</feature>
<proteinExistence type="predicted"/>
<keyword evidence="7" id="KW-1185">Reference proteome</keyword>
<organism evidence="6 7">
    <name type="scientific">Saccharomycopsis crataegensis</name>
    <dbReference type="NCBI Taxonomy" id="43959"/>
    <lineage>
        <taxon>Eukaryota</taxon>
        <taxon>Fungi</taxon>
        <taxon>Dikarya</taxon>
        <taxon>Ascomycota</taxon>
        <taxon>Saccharomycotina</taxon>
        <taxon>Saccharomycetes</taxon>
        <taxon>Saccharomycopsidaceae</taxon>
        <taxon>Saccharomycopsis</taxon>
    </lineage>
</organism>
<protein>
    <recommendedName>
        <fullName evidence="5">KN homeodomain domain-containing protein</fullName>
    </recommendedName>
</protein>
<dbReference type="Pfam" id="PF05920">
    <property type="entry name" value="Homeobox_KN"/>
    <property type="match status" value="1"/>
</dbReference>
<evidence type="ECO:0000313" key="7">
    <source>
        <dbReference type="Proteomes" id="UP001360560"/>
    </source>
</evidence>
<gene>
    <name evidence="6" type="ORF">DASC09_003990</name>
</gene>
<evidence type="ECO:0000259" key="5">
    <source>
        <dbReference type="Pfam" id="PF05920"/>
    </source>
</evidence>